<protein>
    <submittedName>
        <fullName evidence="2">Uncharacterized protein</fullName>
    </submittedName>
</protein>
<accession>A0A0B2UW57</accession>
<feature type="compositionally biased region" description="Polar residues" evidence="1">
    <location>
        <begin position="1"/>
        <end position="11"/>
    </location>
</feature>
<name>A0A0B2UW57_TOXCA</name>
<feature type="region of interest" description="Disordered" evidence="1">
    <location>
        <begin position="1"/>
        <end position="24"/>
    </location>
</feature>
<evidence type="ECO:0000313" key="2">
    <source>
        <dbReference type="EMBL" id="KHN73322.1"/>
    </source>
</evidence>
<gene>
    <name evidence="2" type="ORF">Tcan_18252</name>
</gene>
<organism evidence="2 3">
    <name type="scientific">Toxocara canis</name>
    <name type="common">Canine roundworm</name>
    <dbReference type="NCBI Taxonomy" id="6265"/>
    <lineage>
        <taxon>Eukaryota</taxon>
        <taxon>Metazoa</taxon>
        <taxon>Ecdysozoa</taxon>
        <taxon>Nematoda</taxon>
        <taxon>Chromadorea</taxon>
        <taxon>Rhabditida</taxon>
        <taxon>Spirurina</taxon>
        <taxon>Ascaridomorpha</taxon>
        <taxon>Ascaridoidea</taxon>
        <taxon>Toxocaridae</taxon>
        <taxon>Toxocara</taxon>
    </lineage>
</organism>
<dbReference type="EMBL" id="JPKZ01003125">
    <property type="protein sequence ID" value="KHN73322.1"/>
    <property type="molecule type" value="Genomic_DNA"/>
</dbReference>
<feature type="region of interest" description="Disordered" evidence="1">
    <location>
        <begin position="68"/>
        <end position="87"/>
    </location>
</feature>
<dbReference type="Proteomes" id="UP000031036">
    <property type="component" value="Unassembled WGS sequence"/>
</dbReference>
<sequence>MASYPIMSNSAHSRHHRNAISSAAPRKRSFIGQMFLSRNFDLDVSPTIDEKAVIKNDDLSRMKLGKEPIASTVDPPPSTGHPHAIRSNSEWSKPNWEIYSESAGRVRTSSAPTVVQGLTGFDHHHAHLERHPHTPQLHATRNFLQNTSSGMFEVVQNLFNKNLS</sequence>
<proteinExistence type="predicted"/>
<evidence type="ECO:0000313" key="3">
    <source>
        <dbReference type="Proteomes" id="UP000031036"/>
    </source>
</evidence>
<reference evidence="2 3" key="1">
    <citation type="submission" date="2014-11" db="EMBL/GenBank/DDBJ databases">
        <title>Genetic blueprint of the zoonotic pathogen Toxocara canis.</title>
        <authorList>
            <person name="Zhu X.-Q."/>
            <person name="Korhonen P.K."/>
            <person name="Cai H."/>
            <person name="Young N.D."/>
            <person name="Nejsum P."/>
            <person name="von Samson-Himmelstjerna G."/>
            <person name="Boag P.R."/>
            <person name="Tan P."/>
            <person name="Li Q."/>
            <person name="Min J."/>
            <person name="Yang Y."/>
            <person name="Wang X."/>
            <person name="Fang X."/>
            <person name="Hall R.S."/>
            <person name="Hofmann A."/>
            <person name="Sternberg P.W."/>
            <person name="Jex A.R."/>
            <person name="Gasser R.B."/>
        </authorList>
    </citation>
    <scope>NUCLEOTIDE SEQUENCE [LARGE SCALE GENOMIC DNA]</scope>
    <source>
        <strain evidence="2">PN_DK_2014</strain>
    </source>
</reference>
<dbReference type="AlphaFoldDB" id="A0A0B2UW57"/>
<evidence type="ECO:0000256" key="1">
    <source>
        <dbReference type="SAM" id="MobiDB-lite"/>
    </source>
</evidence>
<keyword evidence="3" id="KW-1185">Reference proteome</keyword>
<comment type="caution">
    <text evidence="2">The sequence shown here is derived from an EMBL/GenBank/DDBJ whole genome shotgun (WGS) entry which is preliminary data.</text>
</comment>